<comment type="caution">
    <text evidence="1">The sequence shown here is derived from an EMBL/GenBank/DDBJ whole genome shotgun (WGS) entry which is preliminary data.</text>
</comment>
<proteinExistence type="predicted"/>
<name>A0A8H5FEM9_9AGAR</name>
<dbReference type="AlphaFoldDB" id="A0A8H5FEM9"/>
<organism evidence="1 2">
    <name type="scientific">Tetrapyrgos nigripes</name>
    <dbReference type="NCBI Taxonomy" id="182062"/>
    <lineage>
        <taxon>Eukaryota</taxon>
        <taxon>Fungi</taxon>
        <taxon>Dikarya</taxon>
        <taxon>Basidiomycota</taxon>
        <taxon>Agaricomycotina</taxon>
        <taxon>Agaricomycetes</taxon>
        <taxon>Agaricomycetidae</taxon>
        <taxon>Agaricales</taxon>
        <taxon>Marasmiineae</taxon>
        <taxon>Marasmiaceae</taxon>
        <taxon>Tetrapyrgos</taxon>
    </lineage>
</organism>
<dbReference type="OrthoDB" id="3251442at2759"/>
<reference evidence="1 2" key="1">
    <citation type="journal article" date="2020" name="ISME J.">
        <title>Uncovering the hidden diversity of litter-decomposition mechanisms in mushroom-forming fungi.</title>
        <authorList>
            <person name="Floudas D."/>
            <person name="Bentzer J."/>
            <person name="Ahren D."/>
            <person name="Johansson T."/>
            <person name="Persson P."/>
            <person name="Tunlid A."/>
        </authorList>
    </citation>
    <scope>NUCLEOTIDE SEQUENCE [LARGE SCALE GENOMIC DNA]</scope>
    <source>
        <strain evidence="1 2">CBS 291.85</strain>
    </source>
</reference>
<sequence>MAKKMQYQAREHKHKASHLNNIFDGATYQKLHHRHVHVDHLPLLHKYFEDKRNCALGLSTDGFAPHKHRKKTAWPLIIFNYNLPPDIRFHIKHILSLGVIPGPKKPHDIDSFLWPLLEELSLLAHGVCAYDVLNNVIFSL</sequence>
<dbReference type="Pfam" id="PF02992">
    <property type="entry name" value="Transposase_21"/>
    <property type="match status" value="1"/>
</dbReference>
<accession>A0A8H5FEM9</accession>
<evidence type="ECO:0000313" key="2">
    <source>
        <dbReference type="Proteomes" id="UP000559256"/>
    </source>
</evidence>
<dbReference type="InterPro" id="IPR004242">
    <property type="entry name" value="Transposase_21"/>
</dbReference>
<keyword evidence="2" id="KW-1185">Reference proteome</keyword>
<gene>
    <name evidence="1" type="ORF">D9758_017532</name>
</gene>
<evidence type="ECO:0000313" key="1">
    <source>
        <dbReference type="EMBL" id="KAF5334001.1"/>
    </source>
</evidence>
<dbReference type="EMBL" id="JAACJM010000275">
    <property type="protein sequence ID" value="KAF5334001.1"/>
    <property type="molecule type" value="Genomic_DNA"/>
</dbReference>
<protein>
    <submittedName>
        <fullName evidence="1">Uncharacterized protein</fullName>
    </submittedName>
</protein>
<dbReference type="Proteomes" id="UP000559256">
    <property type="component" value="Unassembled WGS sequence"/>
</dbReference>